<sequence length="165" mass="17493">MSAHIPDNGCCFLVHGPHVGITKDGTIGKVERPGISLVDNCCGSAIAASNYVGSITGGGAPVTMAIQTFTDFQQHAVQELILPHGKRLEDAEDRMQELPFALYESQDVLVRQIVAGGNAKAGGLALLGGVQVNTAPDEDDYFVPLRFDYMDAKGNVVADLLPQLK</sequence>
<dbReference type="EMBL" id="HBEJ01004801">
    <property type="protein sequence ID" value="CAD8364153.1"/>
    <property type="molecule type" value="Transcribed_RNA"/>
</dbReference>
<reference evidence="2" key="1">
    <citation type="submission" date="2021-01" db="EMBL/GenBank/DDBJ databases">
        <authorList>
            <person name="Corre E."/>
            <person name="Pelletier E."/>
            <person name="Niang G."/>
            <person name="Scheremetjew M."/>
            <person name="Finn R."/>
            <person name="Kale V."/>
            <person name="Holt S."/>
            <person name="Cochrane G."/>
            <person name="Meng A."/>
            <person name="Brown T."/>
            <person name="Cohen L."/>
        </authorList>
    </citation>
    <scope>NUCLEOTIDE SEQUENCE</scope>
    <source>
        <strain evidence="2">CCMP3303</strain>
    </source>
</reference>
<feature type="domain" description="Limiting CO2-inducible protein B/C beta carbonyic anhydrase" evidence="1">
    <location>
        <begin position="1"/>
        <end position="150"/>
    </location>
</feature>
<proteinExistence type="predicted"/>
<dbReference type="PANTHER" id="PTHR38016">
    <property type="entry name" value="UNNAMED PRODUCT"/>
    <property type="match status" value="1"/>
</dbReference>
<dbReference type="Pfam" id="PF18599">
    <property type="entry name" value="LCIB_C_CA"/>
    <property type="match status" value="1"/>
</dbReference>
<evidence type="ECO:0000313" key="2">
    <source>
        <dbReference type="EMBL" id="CAD8364153.1"/>
    </source>
</evidence>
<gene>
    <name evidence="2" type="ORF">MPOL1434_LOCUS2808</name>
</gene>
<dbReference type="InterPro" id="IPR040703">
    <property type="entry name" value="LCIB/C_CA"/>
</dbReference>
<evidence type="ECO:0000259" key="1">
    <source>
        <dbReference type="Pfam" id="PF18599"/>
    </source>
</evidence>
<name>A0A7S0AHB9_9STRA</name>
<organism evidence="2">
    <name type="scientific">Minutocellus polymorphus</name>
    <dbReference type="NCBI Taxonomy" id="265543"/>
    <lineage>
        <taxon>Eukaryota</taxon>
        <taxon>Sar</taxon>
        <taxon>Stramenopiles</taxon>
        <taxon>Ochrophyta</taxon>
        <taxon>Bacillariophyta</taxon>
        <taxon>Mediophyceae</taxon>
        <taxon>Cymatosirophycidae</taxon>
        <taxon>Cymatosirales</taxon>
        <taxon>Cymatosiraceae</taxon>
        <taxon>Minutocellus</taxon>
    </lineage>
</organism>
<dbReference type="PANTHER" id="PTHR38016:SF1">
    <property type="entry name" value="LIMITING CO2-INDUCIBLE PROTEIN B_C BETA CARBONYIC ANHYDRASE DOMAIN-CONTAINING PROTEIN"/>
    <property type="match status" value="1"/>
</dbReference>
<dbReference type="AlphaFoldDB" id="A0A7S0AHB9"/>
<protein>
    <recommendedName>
        <fullName evidence="1">Limiting CO2-inducible protein B/C beta carbonyic anhydrase domain-containing protein</fullName>
    </recommendedName>
</protein>
<accession>A0A7S0AHB9</accession>